<sequence length="397" mass="44802">MENLSECELSSATDDSGHDPDFAASSDNNETSEEELEISFNEASEDLTNIHKYCKRMITFDVEKITANDKDCVHEYGDEEVSIVEAVFVEMSNAEQAALVEAGGKDGDVDGVGCGDVEEAGYVDIGDNANRPDCNCDSIGDVGPVVQGGEKEIQEKKRHIETDHTLRLRKSEKARKRMSDDKEAAKVNAACYICSNDMQKASYVHDLAVNTGYFYVWDETVASRGAQVVTSHFELNARDKKNVIIYSDTYTGQNRYIKMALSLMQFVQRTDTQIERIDQKYLVSGLSFLPNNSDLASMELAAKGKTINVVENRYDIMASCRQKKKFIVCQMQADEVYSTKPLEMYITRTKIIKIRVITKMKRKNMIDLLPFIPQVYYTFLNLNTTEVDAERDMPDLE</sequence>
<organism evidence="2 3">
    <name type="scientific">Dryococelus australis</name>
    <dbReference type="NCBI Taxonomy" id="614101"/>
    <lineage>
        <taxon>Eukaryota</taxon>
        <taxon>Metazoa</taxon>
        <taxon>Ecdysozoa</taxon>
        <taxon>Arthropoda</taxon>
        <taxon>Hexapoda</taxon>
        <taxon>Insecta</taxon>
        <taxon>Pterygota</taxon>
        <taxon>Neoptera</taxon>
        <taxon>Polyneoptera</taxon>
        <taxon>Phasmatodea</taxon>
        <taxon>Verophasmatodea</taxon>
        <taxon>Anareolatae</taxon>
        <taxon>Phasmatidae</taxon>
        <taxon>Eurycanthinae</taxon>
        <taxon>Dryococelus</taxon>
    </lineage>
</organism>
<gene>
    <name evidence="2" type="ORF">PR048_020949</name>
</gene>
<dbReference type="EMBL" id="JARBHB010000008">
    <property type="protein sequence ID" value="KAJ8876504.1"/>
    <property type="molecule type" value="Genomic_DNA"/>
</dbReference>
<evidence type="ECO:0000256" key="1">
    <source>
        <dbReference type="SAM" id="MobiDB-lite"/>
    </source>
</evidence>
<protein>
    <submittedName>
        <fullName evidence="2">Uncharacterized protein</fullName>
    </submittedName>
</protein>
<comment type="caution">
    <text evidence="2">The sequence shown here is derived from an EMBL/GenBank/DDBJ whole genome shotgun (WGS) entry which is preliminary data.</text>
</comment>
<accession>A0ABQ9GWX5</accession>
<evidence type="ECO:0000313" key="3">
    <source>
        <dbReference type="Proteomes" id="UP001159363"/>
    </source>
</evidence>
<name>A0ABQ9GWX5_9NEOP</name>
<evidence type="ECO:0000313" key="2">
    <source>
        <dbReference type="EMBL" id="KAJ8876504.1"/>
    </source>
</evidence>
<dbReference type="Proteomes" id="UP001159363">
    <property type="component" value="Chromosome 7"/>
</dbReference>
<feature type="region of interest" description="Disordered" evidence="1">
    <location>
        <begin position="1"/>
        <end position="37"/>
    </location>
</feature>
<proteinExistence type="predicted"/>
<reference evidence="2 3" key="1">
    <citation type="submission" date="2023-02" db="EMBL/GenBank/DDBJ databases">
        <title>LHISI_Scaffold_Assembly.</title>
        <authorList>
            <person name="Stuart O.P."/>
            <person name="Cleave R."/>
            <person name="Magrath M.J.L."/>
            <person name="Mikheyev A.S."/>
        </authorList>
    </citation>
    <scope>NUCLEOTIDE SEQUENCE [LARGE SCALE GENOMIC DNA]</scope>
    <source>
        <strain evidence="2">Daus_M_001</strain>
        <tissue evidence="2">Leg muscle</tissue>
    </source>
</reference>
<keyword evidence="3" id="KW-1185">Reference proteome</keyword>